<keyword evidence="4" id="KW-1185">Reference proteome</keyword>
<dbReference type="Proteomes" id="UP000002522">
    <property type="component" value="Chromosome"/>
</dbReference>
<keyword evidence="2" id="KW-0472">Membrane</keyword>
<keyword evidence="2" id="KW-0812">Transmembrane</keyword>
<sequence>MLINKTKWGNEMNKHLNNYYLESENYNFYRDSKYYDEDRPMPPRDRRGGHPSRRSPNDWEPSYGNGGSSYRKKYRKDPKGSSRFIFQLFKRLSQLFLIISCLGLLVAGLGYTLIAALPNSQITTMNNYYFADIVGVSFVFGSIAGIVAGALYLILYLLMIFNRHGWLRRNSVKTYFFWLITFVLVSALSVYLLFVAVNGSWMVVGGKAATPKSPEVAKILDAVANNVNVNSAFISKLVHVYYNNSLGGIATGLITVAAYIVIAITGFLYYKNVNEVLENSYEYFDNRKRRW</sequence>
<gene>
    <name evidence="3" type="ordered locus">MYPE1820</name>
</gene>
<organism evidence="3 4">
    <name type="scientific">Malacoplasma penetrans (strain HF-2)</name>
    <name type="common">Mycoplasma penetrans</name>
    <dbReference type="NCBI Taxonomy" id="272633"/>
    <lineage>
        <taxon>Bacteria</taxon>
        <taxon>Bacillati</taxon>
        <taxon>Mycoplasmatota</taxon>
        <taxon>Mycoplasmoidales</taxon>
        <taxon>Mycoplasmoidaceae</taxon>
        <taxon>Malacoplasma</taxon>
    </lineage>
</organism>
<dbReference type="STRING" id="272633.gene:10731281"/>
<dbReference type="InterPro" id="IPR036259">
    <property type="entry name" value="MFS_trans_sf"/>
</dbReference>
<proteinExistence type="predicted"/>
<feature type="region of interest" description="Disordered" evidence="1">
    <location>
        <begin position="37"/>
        <end position="77"/>
    </location>
</feature>
<dbReference type="InParanoid" id="Q8EWM1"/>
<dbReference type="HOGENOM" id="CLU_955871_0_0_14"/>
<feature type="transmembrane region" description="Helical" evidence="2">
    <location>
        <begin position="246"/>
        <end position="270"/>
    </location>
</feature>
<dbReference type="AlphaFoldDB" id="Q8EWM1"/>
<reference evidence="3 4" key="1">
    <citation type="journal article" date="2002" name="Nucleic Acids Res.">
        <title>The complete genomic sequence of Mycoplasma penetrans, an intracellular bacterial pathogen in humans.</title>
        <authorList>
            <person name="Sasaki Y."/>
            <person name="Ishikawa J."/>
            <person name="Yamashita A."/>
            <person name="Oshima K."/>
            <person name="Kenri T."/>
            <person name="Furuya K."/>
            <person name="Yoshino C."/>
            <person name="Horino A."/>
            <person name="Shiba T."/>
            <person name="Sasaki T."/>
            <person name="Hattori M."/>
        </authorList>
    </citation>
    <scope>NUCLEOTIDE SEQUENCE [LARGE SCALE GENOMIC DNA]</scope>
    <source>
        <strain evidence="3 4">HF-2</strain>
    </source>
</reference>
<feature type="compositionally biased region" description="Basic and acidic residues" evidence="1">
    <location>
        <begin position="37"/>
        <end position="48"/>
    </location>
</feature>
<keyword evidence="2" id="KW-1133">Transmembrane helix</keyword>
<evidence type="ECO:0000256" key="2">
    <source>
        <dbReference type="SAM" id="Phobius"/>
    </source>
</evidence>
<protein>
    <submittedName>
        <fullName evidence="3">ABC transporter membrane protein</fullName>
    </submittedName>
</protein>
<name>Q8EWM1_MALP2</name>
<dbReference type="KEGG" id="mpe:MYPE1820"/>
<dbReference type="SUPFAM" id="SSF103473">
    <property type="entry name" value="MFS general substrate transporter"/>
    <property type="match status" value="1"/>
</dbReference>
<evidence type="ECO:0000313" key="4">
    <source>
        <dbReference type="Proteomes" id="UP000002522"/>
    </source>
</evidence>
<feature type="transmembrane region" description="Helical" evidence="2">
    <location>
        <begin position="95"/>
        <end position="117"/>
    </location>
</feature>
<dbReference type="EMBL" id="BA000026">
    <property type="protein sequence ID" value="BAC43973.1"/>
    <property type="molecule type" value="Genomic_DNA"/>
</dbReference>
<accession>Q8EWM1</accession>
<feature type="transmembrane region" description="Helical" evidence="2">
    <location>
        <begin position="175"/>
        <end position="197"/>
    </location>
</feature>
<evidence type="ECO:0000256" key="1">
    <source>
        <dbReference type="SAM" id="MobiDB-lite"/>
    </source>
</evidence>
<feature type="transmembrane region" description="Helical" evidence="2">
    <location>
        <begin position="129"/>
        <end position="155"/>
    </location>
</feature>
<evidence type="ECO:0000313" key="3">
    <source>
        <dbReference type="EMBL" id="BAC43973.1"/>
    </source>
</evidence>